<dbReference type="EC" id="6.2.1.26" evidence="5"/>
<protein>
    <recommendedName>
        <fullName evidence="5">2-succinylbenzoate--CoA ligase</fullName>
        <ecNumber evidence="5">6.2.1.26</ecNumber>
    </recommendedName>
    <alternativeName>
        <fullName evidence="5">o-succinylbenzoyl-CoA synthetase</fullName>
        <shortName evidence="5">OSB-CoA synthetase</shortName>
    </alternativeName>
</protein>
<sequence length="490" mass="52516">MADNPGRLPCPIREGAERHPDAQALTFAGSAWTYRTLDVEVGRWVKSLEDRGIRAGERVALLATNHVASVCLFWALGRLGAVLAPLNARLTRAELSPMVEDIEPRLTLALGALIDRLPSAERLESFITTSTASSPQCASLAEDTPRVILFTSGTTGRPKGAVITEGNFRASCKASASNLGEHPAPRWLGTLPLFHVGGLAMLTRTAYEAGCLILHERFDADAVNRAIDSEGVSHASLVATTLERVLDARGDRRVPPTFQLALIGGGPVPVPLLERARAAGLLALQTYGLTEACSQVTTERPTDADGRTAGPPLPGMSIRIVGEDGSARGPGEEGDIEVRGPTVMAGYWRRPDATRDVLRDGWLRTKDVGVLDTRGRLTVLSRRTDLIVRGGENLYPAEIEAVLLNHPAVQEAAVVGIPDARWGEVPVAFLALRAGQPTPTAEALDAWCRQSLAGFKCPARFSWVDALPRNAMGKLERTVLRQRASADVKG</sequence>
<comment type="function">
    <text evidence="5">Converts 2-succinylbenzoate (OSB) to 2-succinylbenzoyl-CoA (OSB-CoA).</text>
</comment>
<proteinExistence type="inferred from homology"/>
<keyword evidence="3 5" id="KW-0547">Nucleotide-binding</keyword>
<dbReference type="InterPro" id="IPR025110">
    <property type="entry name" value="AMP-bd_C"/>
</dbReference>
<dbReference type="InterPro" id="IPR045851">
    <property type="entry name" value="AMP-bd_C_sf"/>
</dbReference>
<evidence type="ECO:0000256" key="1">
    <source>
        <dbReference type="ARBA" id="ARBA00022428"/>
    </source>
</evidence>
<evidence type="ECO:0000256" key="4">
    <source>
        <dbReference type="ARBA" id="ARBA00022840"/>
    </source>
</evidence>
<dbReference type="Pfam" id="PF13193">
    <property type="entry name" value="AMP-binding_C"/>
    <property type="match status" value="1"/>
</dbReference>
<keyword evidence="2 5" id="KW-0436">Ligase</keyword>
<reference evidence="9 10" key="1">
    <citation type="submission" date="2021-02" db="EMBL/GenBank/DDBJ databases">
        <title>De Novo genome assembly of isolated myxobacteria.</title>
        <authorList>
            <person name="Stevens D.C."/>
        </authorList>
    </citation>
    <scope>NUCLEOTIDE SEQUENCE [LARGE SCALE GENOMIC DNA]</scope>
    <source>
        <strain evidence="10">SCPEA02</strain>
    </source>
</reference>
<feature type="domain" description="AMP-binding enzyme C-terminal" evidence="8">
    <location>
        <begin position="398"/>
        <end position="474"/>
    </location>
</feature>
<keyword evidence="4 5" id="KW-0067">ATP-binding</keyword>
<dbReference type="EMBL" id="CP071090">
    <property type="protein sequence ID" value="QSQ26504.1"/>
    <property type="molecule type" value="Genomic_DNA"/>
</dbReference>
<dbReference type="Proteomes" id="UP000662747">
    <property type="component" value="Chromosome"/>
</dbReference>
<comment type="catalytic activity">
    <reaction evidence="5">
        <text>2-succinylbenzoate + ATP + CoA = 2-succinylbenzoyl-CoA + AMP + diphosphate</text>
        <dbReference type="Rhea" id="RHEA:17009"/>
        <dbReference type="ChEBI" id="CHEBI:18325"/>
        <dbReference type="ChEBI" id="CHEBI:30616"/>
        <dbReference type="ChEBI" id="CHEBI:33019"/>
        <dbReference type="ChEBI" id="CHEBI:57287"/>
        <dbReference type="ChEBI" id="CHEBI:57364"/>
        <dbReference type="ChEBI" id="CHEBI:456215"/>
        <dbReference type="EC" id="6.2.1.26"/>
    </reaction>
</comment>
<dbReference type="RefSeq" id="WP_206728050.1">
    <property type="nucleotide sequence ID" value="NZ_CP071090.1"/>
</dbReference>
<dbReference type="HAMAP" id="MF_00731">
    <property type="entry name" value="MenE"/>
    <property type="match status" value="1"/>
</dbReference>
<dbReference type="Gene3D" id="3.40.50.12780">
    <property type="entry name" value="N-terminal domain of ligase-like"/>
    <property type="match status" value="1"/>
</dbReference>
<evidence type="ECO:0000256" key="6">
    <source>
        <dbReference type="SAM" id="MobiDB-lite"/>
    </source>
</evidence>
<evidence type="ECO:0000313" key="10">
    <source>
        <dbReference type="Proteomes" id="UP000662747"/>
    </source>
</evidence>
<accession>A0ABX7P7T7</accession>
<evidence type="ECO:0000256" key="3">
    <source>
        <dbReference type="ARBA" id="ARBA00022741"/>
    </source>
</evidence>
<dbReference type="InterPro" id="IPR010192">
    <property type="entry name" value="MenE"/>
</dbReference>
<dbReference type="Gene3D" id="3.30.300.30">
    <property type="match status" value="1"/>
</dbReference>
<evidence type="ECO:0000259" key="7">
    <source>
        <dbReference type="Pfam" id="PF00501"/>
    </source>
</evidence>
<dbReference type="PROSITE" id="PS00455">
    <property type="entry name" value="AMP_BINDING"/>
    <property type="match status" value="1"/>
</dbReference>
<dbReference type="Pfam" id="PF00501">
    <property type="entry name" value="AMP-binding"/>
    <property type="match status" value="1"/>
</dbReference>
<feature type="region of interest" description="Disordered" evidence="6">
    <location>
        <begin position="296"/>
        <end position="315"/>
    </location>
</feature>
<comment type="pathway">
    <text evidence="5">Quinol/quinone metabolism; menaquinone biosynthesis.</text>
</comment>
<evidence type="ECO:0000256" key="2">
    <source>
        <dbReference type="ARBA" id="ARBA00022598"/>
    </source>
</evidence>
<dbReference type="NCBIfam" id="TIGR01923">
    <property type="entry name" value="menE"/>
    <property type="match status" value="1"/>
</dbReference>
<dbReference type="InterPro" id="IPR020845">
    <property type="entry name" value="AMP-binding_CS"/>
</dbReference>
<keyword evidence="10" id="KW-1185">Reference proteome</keyword>
<dbReference type="SUPFAM" id="SSF56801">
    <property type="entry name" value="Acetyl-CoA synthetase-like"/>
    <property type="match status" value="1"/>
</dbReference>
<dbReference type="PANTHER" id="PTHR43201:SF32">
    <property type="entry name" value="2-SUCCINYLBENZOATE--COA LIGASE, CHLOROPLASTIC_PEROXISOMAL"/>
    <property type="match status" value="1"/>
</dbReference>
<comment type="similarity">
    <text evidence="5">Belongs to the ATP-dependent AMP-binding enzyme family. MenE subfamily.</text>
</comment>
<keyword evidence="1 5" id="KW-0474">Menaquinone biosynthesis</keyword>
<evidence type="ECO:0000259" key="8">
    <source>
        <dbReference type="Pfam" id="PF13193"/>
    </source>
</evidence>
<dbReference type="InterPro" id="IPR000873">
    <property type="entry name" value="AMP-dep_synth/lig_dom"/>
</dbReference>
<name>A0ABX7P7T7_9BACT</name>
<gene>
    <name evidence="5 9" type="primary">menE</name>
    <name evidence="9" type="ORF">JY651_16915</name>
</gene>
<organism evidence="9 10">
    <name type="scientific">Pyxidicoccus parkwayensis</name>
    <dbReference type="NCBI Taxonomy" id="2813578"/>
    <lineage>
        <taxon>Bacteria</taxon>
        <taxon>Pseudomonadati</taxon>
        <taxon>Myxococcota</taxon>
        <taxon>Myxococcia</taxon>
        <taxon>Myxococcales</taxon>
        <taxon>Cystobacterineae</taxon>
        <taxon>Myxococcaceae</taxon>
        <taxon>Pyxidicoccus</taxon>
    </lineage>
</organism>
<dbReference type="InterPro" id="IPR042099">
    <property type="entry name" value="ANL_N_sf"/>
</dbReference>
<feature type="domain" description="AMP-dependent synthetase/ligase" evidence="7">
    <location>
        <begin position="13"/>
        <end position="348"/>
    </location>
</feature>
<evidence type="ECO:0000256" key="5">
    <source>
        <dbReference type="HAMAP-Rule" id="MF_00731"/>
    </source>
</evidence>
<dbReference type="PANTHER" id="PTHR43201">
    <property type="entry name" value="ACYL-COA SYNTHETASE"/>
    <property type="match status" value="1"/>
</dbReference>
<dbReference type="GO" id="GO:0008756">
    <property type="term" value="F:o-succinylbenzoate-CoA ligase activity"/>
    <property type="evidence" value="ECO:0007669"/>
    <property type="project" value="UniProtKB-EC"/>
</dbReference>
<evidence type="ECO:0000313" key="9">
    <source>
        <dbReference type="EMBL" id="QSQ26504.1"/>
    </source>
</evidence>
<comment type="pathway">
    <text evidence="5">Quinol/quinone metabolism; 1,4-dihydroxy-2-naphthoate biosynthesis; 1,4-dihydroxy-2-naphthoate from chorismate: step 5/7.</text>
</comment>